<dbReference type="FunFam" id="1.20.1740.10:FF:000001">
    <property type="entry name" value="Amino acid permease"/>
    <property type="match status" value="1"/>
</dbReference>
<evidence type="ECO:0000256" key="2">
    <source>
        <dbReference type="ARBA" id="ARBA00022448"/>
    </source>
</evidence>
<dbReference type="GO" id="GO:0016020">
    <property type="term" value="C:membrane"/>
    <property type="evidence" value="ECO:0007669"/>
    <property type="project" value="UniProtKB-SubCell"/>
</dbReference>
<evidence type="ECO:0000259" key="8">
    <source>
        <dbReference type="Pfam" id="PF00324"/>
    </source>
</evidence>
<organism evidence="9 10">
    <name type="scientific">Limosilactobacillus reuteri</name>
    <name type="common">Lactobacillus reuteri</name>
    <dbReference type="NCBI Taxonomy" id="1598"/>
    <lineage>
        <taxon>Bacteria</taxon>
        <taxon>Bacillati</taxon>
        <taxon>Bacillota</taxon>
        <taxon>Bacilli</taxon>
        <taxon>Lactobacillales</taxon>
        <taxon>Lactobacillaceae</taxon>
        <taxon>Limosilactobacillus</taxon>
    </lineage>
</organism>
<dbReference type="Gene3D" id="1.20.1740.10">
    <property type="entry name" value="Amino acid/polyamine transporter I"/>
    <property type="match status" value="1"/>
</dbReference>
<keyword evidence="2" id="KW-0813">Transport</keyword>
<protein>
    <submittedName>
        <fullName evidence="9">Gamma-aminobutyrate permease</fullName>
    </submittedName>
</protein>
<keyword evidence="3 7" id="KW-0812">Transmembrane</keyword>
<feature type="transmembrane region" description="Helical" evidence="7">
    <location>
        <begin position="338"/>
        <end position="360"/>
    </location>
</feature>
<keyword evidence="5 7" id="KW-1133">Transmembrane helix</keyword>
<feature type="transmembrane region" description="Helical" evidence="7">
    <location>
        <begin position="366"/>
        <end position="387"/>
    </location>
</feature>
<comment type="subcellular location">
    <subcellularLocation>
        <location evidence="1">Membrane</location>
        <topology evidence="1">Multi-pass membrane protein</topology>
    </subcellularLocation>
</comment>
<evidence type="ECO:0000313" key="10">
    <source>
        <dbReference type="Proteomes" id="UP000189795"/>
    </source>
</evidence>
<evidence type="ECO:0000256" key="5">
    <source>
        <dbReference type="ARBA" id="ARBA00022989"/>
    </source>
</evidence>
<evidence type="ECO:0000313" key="9">
    <source>
        <dbReference type="EMBL" id="OPG88939.1"/>
    </source>
</evidence>
<evidence type="ECO:0000256" key="1">
    <source>
        <dbReference type="ARBA" id="ARBA00004141"/>
    </source>
</evidence>
<proteinExistence type="predicted"/>
<feature type="transmembrane region" description="Helical" evidence="7">
    <location>
        <begin position="194"/>
        <end position="212"/>
    </location>
</feature>
<dbReference type="PANTHER" id="PTHR43341:SF1">
    <property type="entry name" value="GENERAL AMINO-ACID PERMEASE GAP1"/>
    <property type="match status" value="1"/>
</dbReference>
<dbReference type="InterPro" id="IPR050524">
    <property type="entry name" value="APC_YAT"/>
</dbReference>
<feature type="domain" description="Amino acid permease/ SLC12A" evidence="8">
    <location>
        <begin position="16"/>
        <end position="464"/>
    </location>
</feature>
<evidence type="ECO:0000256" key="4">
    <source>
        <dbReference type="ARBA" id="ARBA00022970"/>
    </source>
</evidence>
<dbReference type="EMBL" id="MWVS01000031">
    <property type="protein sequence ID" value="OPG88939.1"/>
    <property type="molecule type" value="Genomic_DNA"/>
</dbReference>
<feature type="transmembrane region" description="Helical" evidence="7">
    <location>
        <begin position="408"/>
        <end position="426"/>
    </location>
</feature>
<feature type="transmembrane region" description="Helical" evidence="7">
    <location>
        <begin position="159"/>
        <end position="182"/>
    </location>
</feature>
<dbReference type="GO" id="GO:0015171">
    <property type="term" value="F:amino acid transmembrane transporter activity"/>
    <property type="evidence" value="ECO:0007669"/>
    <property type="project" value="TreeGrafter"/>
</dbReference>
<comment type="caution">
    <text evidence="9">The sequence shown here is derived from an EMBL/GenBank/DDBJ whole genome shotgun (WGS) entry which is preliminary data.</text>
</comment>
<dbReference type="Proteomes" id="UP000189795">
    <property type="component" value="Unassembled WGS sequence"/>
</dbReference>
<dbReference type="Pfam" id="PF00324">
    <property type="entry name" value="AA_permease"/>
    <property type="match status" value="1"/>
</dbReference>
<dbReference type="InterPro" id="IPR004840">
    <property type="entry name" value="Amino_acid_permease_CS"/>
</dbReference>
<dbReference type="PANTHER" id="PTHR43341">
    <property type="entry name" value="AMINO ACID PERMEASE"/>
    <property type="match status" value="1"/>
</dbReference>
<reference evidence="9 10" key="1">
    <citation type="submission" date="2017-03" db="EMBL/GenBank/DDBJ databases">
        <title>Antibiotic resistance of probiotic microorganisms.</title>
        <authorList>
            <person name="Sanudo A.I."/>
            <person name="Olivares M."/>
            <person name="Banuelos O."/>
        </authorList>
    </citation>
    <scope>NUCLEOTIDE SEQUENCE [LARGE SCALE GENOMIC DNA]</scope>
    <source>
        <strain evidence="9 10">CECT8605</strain>
    </source>
</reference>
<feature type="transmembrane region" description="Helical" evidence="7">
    <location>
        <begin position="126"/>
        <end position="147"/>
    </location>
</feature>
<name>A0A1V4FMP3_LIMRT</name>
<keyword evidence="4" id="KW-0029">Amino-acid transport</keyword>
<feature type="transmembrane region" description="Helical" evidence="7">
    <location>
        <begin position="281"/>
        <end position="306"/>
    </location>
</feature>
<dbReference type="InterPro" id="IPR004841">
    <property type="entry name" value="AA-permease/SLC12A_dom"/>
</dbReference>
<feature type="transmembrane region" description="Helical" evidence="7">
    <location>
        <begin position="438"/>
        <end position="458"/>
    </location>
</feature>
<evidence type="ECO:0000256" key="7">
    <source>
        <dbReference type="SAM" id="Phobius"/>
    </source>
</evidence>
<dbReference type="PROSITE" id="PS00218">
    <property type="entry name" value="AMINO_ACID_PERMEASE_1"/>
    <property type="match status" value="1"/>
</dbReference>
<dbReference type="AlphaFoldDB" id="A0A1V4FMP3"/>
<gene>
    <name evidence="9" type="ORF">B5D07_02625</name>
</gene>
<accession>A0A1V4FMP3</accession>
<sequence>MSEQGNHVRRLLKTRHLEMIALGGSIGTGLFIASGSAIHTAGPGGAIVGYTIMGIMVYFLMTSLGEMATFLPVSGSFATYCTRFVDPALGFSMGWIYWFNWALTVAVDSTTAGIVMNFWFPHVPSWIFSLVVLIYIITVNALAVSAFGEAEYWLAIIKVLTVVLFLIVGLFVIVGIMGGQAVGFHNLTYKEAPFVGGAPTILSVFLVAGFSFQGTELVGITAGESATPSKSIPKAIHSTFWRILLFYILAIFVIACILPYTSKNLLGSSVKDITISPFTLVFRRAGLAFAASAMNAVILTAVISAANSGMYASTRMIYSMAHEGQAWKIFGVTDKRGIPIYGLMASTLVASLTFLTGIFGPSIYEFLIDSSGLAGFLTWMGMAVAHLRFRRAYKAQGYDVQDLRYRASFFPFGPLLAVVLCAVVVIGQNPTALLHGQWQQIILTYLSVPLLLVLWLYYRLRYHTHLIPLKKVNLHGGKLKGDKEI</sequence>
<dbReference type="PIRSF" id="PIRSF006060">
    <property type="entry name" value="AA_transporter"/>
    <property type="match status" value="1"/>
</dbReference>
<feature type="transmembrane region" description="Helical" evidence="7">
    <location>
        <begin position="20"/>
        <end position="41"/>
    </location>
</feature>
<feature type="transmembrane region" description="Helical" evidence="7">
    <location>
        <begin position="240"/>
        <end position="261"/>
    </location>
</feature>
<evidence type="ECO:0000256" key="6">
    <source>
        <dbReference type="ARBA" id="ARBA00023136"/>
    </source>
</evidence>
<keyword evidence="6 7" id="KW-0472">Membrane</keyword>
<feature type="transmembrane region" description="Helical" evidence="7">
    <location>
        <begin position="95"/>
        <end position="120"/>
    </location>
</feature>
<feature type="transmembrane region" description="Helical" evidence="7">
    <location>
        <begin position="47"/>
        <end position="74"/>
    </location>
</feature>
<dbReference type="RefSeq" id="WP_079375926.1">
    <property type="nucleotide sequence ID" value="NZ_MWVS01000031.1"/>
</dbReference>
<evidence type="ECO:0000256" key="3">
    <source>
        <dbReference type="ARBA" id="ARBA00022692"/>
    </source>
</evidence>